<dbReference type="AlphaFoldDB" id="A0A2P7B3Y8"/>
<dbReference type="OrthoDB" id="8339574at2"/>
<evidence type="ECO:0000313" key="3">
    <source>
        <dbReference type="Proteomes" id="UP000241764"/>
    </source>
</evidence>
<dbReference type="Proteomes" id="UP000241764">
    <property type="component" value="Unassembled WGS sequence"/>
</dbReference>
<dbReference type="SUPFAM" id="SSF51445">
    <property type="entry name" value="(Trans)glycosidases"/>
    <property type="match status" value="1"/>
</dbReference>
<evidence type="ECO:0000313" key="2">
    <source>
        <dbReference type="EMBL" id="PSH61166.1"/>
    </source>
</evidence>
<proteinExistence type="predicted"/>
<dbReference type="GO" id="GO:0016787">
    <property type="term" value="F:hydrolase activity"/>
    <property type="evidence" value="ECO:0007669"/>
    <property type="project" value="UniProtKB-KW"/>
</dbReference>
<comment type="caution">
    <text evidence="2">The sequence shown here is derived from an EMBL/GenBank/DDBJ whole genome shotgun (WGS) entry which is preliminary data.</text>
</comment>
<dbReference type="Gene3D" id="3.20.20.80">
    <property type="entry name" value="Glycosidases"/>
    <property type="match status" value="1"/>
</dbReference>
<accession>A0A2P7B3Y8</accession>
<name>A0A2P7B3Y8_9HYPH</name>
<keyword evidence="1" id="KW-0732">Signal</keyword>
<dbReference type="InterPro" id="IPR017853">
    <property type="entry name" value="GH"/>
</dbReference>
<organism evidence="2 3">
    <name type="scientific">Phyllobacterium sophorae</name>
    <dbReference type="NCBI Taxonomy" id="1520277"/>
    <lineage>
        <taxon>Bacteria</taxon>
        <taxon>Pseudomonadati</taxon>
        <taxon>Pseudomonadota</taxon>
        <taxon>Alphaproteobacteria</taxon>
        <taxon>Hyphomicrobiales</taxon>
        <taxon>Phyllobacteriaceae</taxon>
        <taxon>Phyllobacterium</taxon>
    </lineage>
</organism>
<sequence>MCLAVAAVLAAATFVTPSSASGDARFGVNRVNIAWLPSPERENILASIANNGIKSVRLSLTKPIDASIDAIRIAHEKGLAILLEIPLSNPAYFPAGTKPRSGHGRIWDMYRLSDISPDLFRSAVGDALKKIDQLGVPLVAVETGNEINWGAYNGDLEVKSKAKTRTARSLKELNDLQTVERGAANYVLLLKAVREQLAMTKYSAGAKVISAGLSDIPVADADRRGIDSIDPPAFTSLLQKHGLDKVVDGYGIHIYPGSGGSSSARDQHMNQALSICGTKPGGKPCWITEWGFSNKSTSCSEDDHSRERLVRATKSRFEELMQAGRVEAAYYFNWDATPYSVWRCGTLSPAGRMAVTP</sequence>
<feature type="chain" id="PRO_5015178401" evidence="1">
    <location>
        <begin position="21"/>
        <end position="357"/>
    </location>
</feature>
<keyword evidence="2" id="KW-0378">Hydrolase</keyword>
<evidence type="ECO:0000256" key="1">
    <source>
        <dbReference type="SAM" id="SignalP"/>
    </source>
</evidence>
<protein>
    <submittedName>
        <fullName evidence="2">Glycoside hydrolase</fullName>
    </submittedName>
</protein>
<gene>
    <name evidence="2" type="ORF">CU103_23945</name>
</gene>
<keyword evidence="3" id="KW-1185">Reference proteome</keyword>
<dbReference type="EMBL" id="PGGM01000014">
    <property type="protein sequence ID" value="PSH61166.1"/>
    <property type="molecule type" value="Genomic_DNA"/>
</dbReference>
<feature type="signal peptide" evidence="1">
    <location>
        <begin position="1"/>
        <end position="20"/>
    </location>
</feature>
<reference evidence="3" key="1">
    <citation type="submission" date="2017-11" db="EMBL/GenBank/DDBJ databases">
        <authorList>
            <person name="Kuznetsova I."/>
            <person name="Sazanova A."/>
            <person name="Chirak E."/>
            <person name="Safronova V."/>
            <person name="Willems A."/>
        </authorList>
    </citation>
    <scope>NUCLEOTIDE SEQUENCE [LARGE SCALE GENOMIC DNA]</scope>
    <source>
        <strain evidence="3">CCBAU 03422</strain>
    </source>
</reference>